<accession>A0ABQ1PCF5</accession>
<dbReference type="PANTHER" id="PTHR10146">
    <property type="entry name" value="PROLINE SYNTHETASE CO-TRANSCRIBED BACTERIAL HOMOLOG PROTEIN"/>
    <property type="match status" value="1"/>
</dbReference>
<evidence type="ECO:0000256" key="3">
    <source>
        <dbReference type="RuleBase" id="RU004514"/>
    </source>
</evidence>
<comment type="function">
    <text evidence="2">Pyridoxal 5'-phosphate (PLP)-binding protein, which is involved in PLP homeostasis.</text>
</comment>
<dbReference type="PROSITE" id="PS01211">
    <property type="entry name" value="UPF0001"/>
    <property type="match status" value="1"/>
</dbReference>
<dbReference type="SUPFAM" id="SSF51419">
    <property type="entry name" value="PLP-binding barrel"/>
    <property type="match status" value="1"/>
</dbReference>
<protein>
    <recommendedName>
        <fullName evidence="2">Pyridoxal phosphate homeostasis protein</fullName>
        <shortName evidence="2">PLP homeostasis protein</shortName>
    </recommendedName>
</protein>
<keyword evidence="6" id="KW-1185">Reference proteome</keyword>
<dbReference type="PIRSF" id="PIRSF004848">
    <property type="entry name" value="YBL036c_PLPDEIII"/>
    <property type="match status" value="1"/>
</dbReference>
<dbReference type="InterPro" id="IPR011078">
    <property type="entry name" value="PyrdxlP_homeostasis"/>
</dbReference>
<dbReference type="InterPro" id="IPR029066">
    <property type="entry name" value="PLP-binding_barrel"/>
</dbReference>
<evidence type="ECO:0000259" key="4">
    <source>
        <dbReference type="Pfam" id="PF01168"/>
    </source>
</evidence>
<dbReference type="Proteomes" id="UP000597761">
    <property type="component" value="Unassembled WGS sequence"/>
</dbReference>
<dbReference type="HAMAP" id="MF_02087">
    <property type="entry name" value="PLP_homeostasis"/>
    <property type="match status" value="1"/>
</dbReference>
<dbReference type="Gene3D" id="3.20.20.10">
    <property type="entry name" value="Alanine racemase"/>
    <property type="match status" value="1"/>
</dbReference>
<dbReference type="NCBIfam" id="TIGR00044">
    <property type="entry name" value="YggS family pyridoxal phosphate-dependent enzyme"/>
    <property type="match status" value="1"/>
</dbReference>
<evidence type="ECO:0000313" key="5">
    <source>
        <dbReference type="EMBL" id="GGC94508.1"/>
    </source>
</evidence>
<name>A0ABQ1PCF5_9MICC</name>
<dbReference type="PANTHER" id="PTHR10146:SF14">
    <property type="entry name" value="PYRIDOXAL PHOSPHATE HOMEOSTASIS PROTEIN"/>
    <property type="match status" value="1"/>
</dbReference>
<evidence type="ECO:0000313" key="6">
    <source>
        <dbReference type="Proteomes" id="UP000597761"/>
    </source>
</evidence>
<sequence>MTVDPGPDARTEDLRARLGAVQERIERATRAAGRSDRPALIVVTKFFPIEDVLRLAELGVRDVGENRDQEASAKADAAAARDAGRDLRWHFIGQLQSNKARSVVRYARSVHSVDRVSLVRALGRAVAEHRPADLGPLACWVQVDLGAPAAEPATGAGHGGAAPADLPGLADAIAGTDGLTLAGVMAVAPRGADPGPAFARLAGIAADLRRSHPSAAGISAGMSADLESAIAHGATHLRVGSDVLGPRPAVG</sequence>
<feature type="domain" description="Alanine racemase N-terminal" evidence="4">
    <location>
        <begin position="18"/>
        <end position="248"/>
    </location>
</feature>
<feature type="modified residue" description="N6-(pyridoxal phosphate)lysine" evidence="2">
    <location>
        <position position="45"/>
    </location>
</feature>
<comment type="similarity">
    <text evidence="2 3">Belongs to the pyridoxal phosphate-binding protein YggS/PROSC family.</text>
</comment>
<organism evidence="5 6">
    <name type="scientific">Tersicoccus solisilvae</name>
    <dbReference type="NCBI Taxonomy" id="1882339"/>
    <lineage>
        <taxon>Bacteria</taxon>
        <taxon>Bacillati</taxon>
        <taxon>Actinomycetota</taxon>
        <taxon>Actinomycetes</taxon>
        <taxon>Micrococcales</taxon>
        <taxon>Micrococcaceae</taxon>
        <taxon>Tersicoccus</taxon>
    </lineage>
</organism>
<dbReference type="Pfam" id="PF01168">
    <property type="entry name" value="Ala_racemase_N"/>
    <property type="match status" value="1"/>
</dbReference>
<dbReference type="InterPro" id="IPR001608">
    <property type="entry name" value="Ala_racemase_N"/>
</dbReference>
<reference evidence="6" key="1">
    <citation type="journal article" date="2019" name="Int. J. Syst. Evol. Microbiol.">
        <title>The Global Catalogue of Microorganisms (GCM) 10K type strain sequencing project: providing services to taxonomists for standard genome sequencing and annotation.</title>
        <authorList>
            <consortium name="The Broad Institute Genomics Platform"/>
            <consortium name="The Broad Institute Genome Sequencing Center for Infectious Disease"/>
            <person name="Wu L."/>
            <person name="Ma J."/>
        </authorList>
    </citation>
    <scope>NUCLEOTIDE SEQUENCE [LARGE SCALE GENOMIC DNA]</scope>
    <source>
        <strain evidence="6">CGMCC 1.15480</strain>
    </source>
</reference>
<evidence type="ECO:0000256" key="1">
    <source>
        <dbReference type="ARBA" id="ARBA00022898"/>
    </source>
</evidence>
<comment type="caution">
    <text evidence="5">The sequence shown here is derived from an EMBL/GenBank/DDBJ whole genome shotgun (WGS) entry which is preliminary data.</text>
</comment>
<proteinExistence type="inferred from homology"/>
<keyword evidence="1 2" id="KW-0663">Pyridoxal phosphate</keyword>
<gene>
    <name evidence="5" type="ORF">GCM10011512_21890</name>
</gene>
<dbReference type="EMBL" id="BMJI01000014">
    <property type="protein sequence ID" value="GGC94508.1"/>
    <property type="molecule type" value="Genomic_DNA"/>
</dbReference>
<evidence type="ECO:0000256" key="2">
    <source>
        <dbReference type="HAMAP-Rule" id="MF_02087"/>
    </source>
</evidence>